<organism evidence="1 2">
    <name type="scientific">Quercus suber</name>
    <name type="common">Cork oak</name>
    <dbReference type="NCBI Taxonomy" id="58331"/>
    <lineage>
        <taxon>Eukaryota</taxon>
        <taxon>Viridiplantae</taxon>
        <taxon>Streptophyta</taxon>
        <taxon>Embryophyta</taxon>
        <taxon>Tracheophyta</taxon>
        <taxon>Spermatophyta</taxon>
        <taxon>Magnoliopsida</taxon>
        <taxon>eudicotyledons</taxon>
        <taxon>Gunneridae</taxon>
        <taxon>Pentapetalae</taxon>
        <taxon>rosids</taxon>
        <taxon>fabids</taxon>
        <taxon>Fagales</taxon>
        <taxon>Fagaceae</taxon>
        <taxon>Quercus</taxon>
    </lineage>
</organism>
<comment type="caution">
    <text evidence="1">The sequence shown here is derived from an EMBL/GenBank/DDBJ whole genome shotgun (WGS) entry which is preliminary data.</text>
</comment>
<evidence type="ECO:0000313" key="2">
    <source>
        <dbReference type="Proteomes" id="UP000237347"/>
    </source>
</evidence>
<accession>A0AAW0JHD1</accession>
<dbReference type="EMBL" id="PKMF04000548">
    <property type="protein sequence ID" value="KAK7826369.1"/>
    <property type="molecule type" value="Genomic_DNA"/>
</dbReference>
<reference evidence="1 2" key="1">
    <citation type="journal article" date="2018" name="Sci. Data">
        <title>The draft genome sequence of cork oak.</title>
        <authorList>
            <person name="Ramos A.M."/>
            <person name="Usie A."/>
            <person name="Barbosa P."/>
            <person name="Barros P.M."/>
            <person name="Capote T."/>
            <person name="Chaves I."/>
            <person name="Simoes F."/>
            <person name="Abreu I."/>
            <person name="Carrasquinho I."/>
            <person name="Faro C."/>
            <person name="Guimaraes J.B."/>
            <person name="Mendonca D."/>
            <person name="Nobrega F."/>
            <person name="Rodrigues L."/>
            <person name="Saibo N.J.M."/>
            <person name="Varela M.C."/>
            <person name="Egas C."/>
            <person name="Matos J."/>
            <person name="Miguel C.M."/>
            <person name="Oliveira M.M."/>
            <person name="Ricardo C.P."/>
            <person name="Goncalves S."/>
        </authorList>
    </citation>
    <scope>NUCLEOTIDE SEQUENCE [LARGE SCALE GENOMIC DNA]</scope>
    <source>
        <strain evidence="2">cv. HL8</strain>
    </source>
</reference>
<evidence type="ECO:0000313" key="1">
    <source>
        <dbReference type="EMBL" id="KAK7826369.1"/>
    </source>
</evidence>
<sequence length="124" mass="14108">MEWNGSFEFGARHLRQTTQELLLPIEKSLLAPADLFSEVGPVLLKPAKLARELCQHQKSSHANASHRFSGSYKTQMKLKDNSVYHYLRRNLKRFCQVNRRHSLGESKDGIISYGLLTTLISPVA</sequence>
<keyword evidence="2" id="KW-1185">Reference proteome</keyword>
<dbReference type="AlphaFoldDB" id="A0AAW0JHD1"/>
<proteinExistence type="predicted"/>
<name>A0AAW0JHD1_QUESU</name>
<gene>
    <name evidence="1" type="ORF">CFP56_032304</name>
</gene>
<protein>
    <submittedName>
        <fullName evidence="1">Uncharacterized protein</fullName>
    </submittedName>
</protein>
<dbReference type="Proteomes" id="UP000237347">
    <property type="component" value="Unassembled WGS sequence"/>
</dbReference>